<protein>
    <recommendedName>
        <fullName evidence="1">DUF4365 domain-containing protein</fullName>
    </recommendedName>
</protein>
<accession>A0A240E7M2</accession>
<feature type="domain" description="DUF4365" evidence="1">
    <location>
        <begin position="10"/>
        <end position="154"/>
    </location>
</feature>
<dbReference type="AlphaFoldDB" id="A0A240E7M2"/>
<dbReference type="InterPro" id="IPR025375">
    <property type="entry name" value="DUF4365"/>
</dbReference>
<reference evidence="3" key="1">
    <citation type="submission" date="2016-09" db="EMBL/GenBank/DDBJ databases">
        <authorList>
            <person name="Varghese N."/>
            <person name="Submissions S."/>
        </authorList>
    </citation>
    <scope>NUCLEOTIDE SEQUENCE [LARGE SCALE GENOMIC DNA]</scope>
    <source>
        <strain evidence="3">ANC 4466</strain>
    </source>
</reference>
<dbReference type="Proteomes" id="UP000219042">
    <property type="component" value="Unassembled WGS sequence"/>
</dbReference>
<dbReference type="EMBL" id="OANT01000002">
    <property type="protein sequence ID" value="SNX44209.1"/>
    <property type="molecule type" value="Genomic_DNA"/>
</dbReference>
<dbReference type="Pfam" id="PF14280">
    <property type="entry name" value="DUF4365"/>
    <property type="match status" value="1"/>
</dbReference>
<name>A0A240E7M2_9GAMM</name>
<evidence type="ECO:0000313" key="3">
    <source>
        <dbReference type="Proteomes" id="UP000219042"/>
    </source>
</evidence>
<evidence type="ECO:0000259" key="1">
    <source>
        <dbReference type="Pfam" id="PF14280"/>
    </source>
</evidence>
<sequence>MTSESNRTGSLGTNYVEKVLLKWGWGFQPISQENDDGFDGIIYIRSKHSNPKDPENQSKQSWAFTGGLIHVQVKSGNSYISSQNRNEIKLKINKLAQKKEIWKKSPIPCVLIFFFEDENENEYSYWADLKSNESYFEGSSSIISIPKKNRFSKSPECKGPLRRIARKQGDYSDKHLIDMVKSDTLNSILPSSLKGNINSSLKSKAIEFYQKWKLNGAINPYFGQVIINRTGWSHITRKGRPIARIEASFNLLPIAARIINDVSTWRMLTPMRRYQNRKDGYVCYTDFIGLTAKVVLRMRNSTEVMVVLKRETRFKESEGENDPETRLWFYTVYEPGRGK</sequence>
<dbReference type="OrthoDB" id="7058312at2"/>
<keyword evidence="3" id="KW-1185">Reference proteome</keyword>
<proteinExistence type="predicted"/>
<evidence type="ECO:0000313" key="2">
    <source>
        <dbReference type="EMBL" id="SNX44209.1"/>
    </source>
</evidence>
<gene>
    <name evidence="2" type="ORF">SAMN05421731_102370</name>
</gene>
<organism evidence="2 3">
    <name type="scientific">Acinetobacter puyangensis</name>
    <dbReference type="NCBI Taxonomy" id="1096779"/>
    <lineage>
        <taxon>Bacteria</taxon>
        <taxon>Pseudomonadati</taxon>
        <taxon>Pseudomonadota</taxon>
        <taxon>Gammaproteobacteria</taxon>
        <taxon>Moraxellales</taxon>
        <taxon>Moraxellaceae</taxon>
        <taxon>Acinetobacter</taxon>
    </lineage>
</organism>
<dbReference type="RefSeq" id="WP_097078455.1">
    <property type="nucleotide sequence ID" value="NZ_BAABHT010000003.1"/>
</dbReference>